<dbReference type="Proteomes" id="UP000027395">
    <property type="component" value="Plasmid pPA50"/>
</dbReference>
<protein>
    <submittedName>
        <fullName evidence="1">Uncharacterized protein</fullName>
    </submittedName>
</protein>
<keyword evidence="2" id="KW-1185">Reference proteome</keyword>
<dbReference type="HOGENOM" id="CLU_1420300_0_0_3"/>
<sequence>MQAPTAPVFEKLPALNPRPPEDKEIWKPRWHCFCCHDSGFIVRSELVIDGLNPNDPDPLCNRNGCGAASGYRNLGLDDRIPSEVCQQIHEWEVQSWAETSHQKWLQTKERIDQLSQGSNRNDNDEREIKIRKENAQAELDLAVKNSERMGRFRIRFIRIKNLWQNHNRNSRGNQNLDSNYKFSSNYFNFYY</sequence>
<geneLocation type="plasmid" evidence="1 2">
    <name>pPA50</name>
</geneLocation>
<dbReference type="EMBL" id="CM002807">
    <property type="protein sequence ID" value="KEI65175.1"/>
    <property type="molecule type" value="Genomic_DNA"/>
</dbReference>
<evidence type="ECO:0000313" key="1">
    <source>
        <dbReference type="EMBL" id="KEI65175.1"/>
    </source>
</evidence>
<gene>
    <name evidence="1" type="ORF">A19Y_7013</name>
</gene>
<dbReference type="RefSeq" id="WP_052369756.1">
    <property type="nucleotide sequence ID" value="NZ_CM002807.1"/>
</dbReference>
<organism evidence="1 2">
    <name type="scientific">Planktothrix agardhii (strain NIVA-CYA 126/8)</name>
    <dbReference type="NCBI Taxonomy" id="388467"/>
    <lineage>
        <taxon>Bacteria</taxon>
        <taxon>Bacillati</taxon>
        <taxon>Cyanobacteriota</taxon>
        <taxon>Cyanophyceae</taxon>
        <taxon>Oscillatoriophycideae</taxon>
        <taxon>Oscillatoriales</taxon>
        <taxon>Microcoleaceae</taxon>
        <taxon>Planktothrix</taxon>
    </lineage>
</organism>
<name>A0A073CMG6_PLAA1</name>
<dbReference type="PATRIC" id="fig|388467.6.peg.4765"/>
<reference evidence="1 2" key="1">
    <citation type="journal article" date="2014" name="Appl. Environ. Microbiol.">
        <title>Elucidation of insertion elements encoded on plasmids and in vitro construction of shuttle vectors from the toxic cyanobacterium Planktothrix.</title>
        <authorList>
            <person name="Christiansen G."/>
            <person name="Goesmann A."/>
            <person name="Kurmayer R."/>
        </authorList>
    </citation>
    <scope>NUCLEOTIDE SEQUENCE [LARGE SCALE GENOMIC DNA]</scope>
    <source>
        <strain evidence="1 2">NIVA-CYA 126/8</strain>
        <plasmid evidence="1">pPA50</plasmid>
    </source>
</reference>
<keyword evidence="1" id="KW-0614">Plasmid</keyword>
<evidence type="ECO:0000313" key="2">
    <source>
        <dbReference type="Proteomes" id="UP000027395"/>
    </source>
</evidence>
<accession>A0A073CMG6</accession>
<dbReference type="AlphaFoldDB" id="A0A073CMG6"/>
<proteinExistence type="predicted"/>